<dbReference type="EMBL" id="JANJYJ010000004">
    <property type="protein sequence ID" value="KAK3220571.1"/>
    <property type="molecule type" value="Genomic_DNA"/>
</dbReference>
<protein>
    <submittedName>
        <fullName evidence="1">Uncharacterized protein</fullName>
    </submittedName>
</protein>
<comment type="caution">
    <text evidence="1">The sequence shown here is derived from an EMBL/GenBank/DDBJ whole genome shotgun (WGS) entry which is preliminary data.</text>
</comment>
<evidence type="ECO:0000313" key="1">
    <source>
        <dbReference type="EMBL" id="KAK3220571.1"/>
    </source>
</evidence>
<keyword evidence="2" id="KW-1185">Reference proteome</keyword>
<gene>
    <name evidence="1" type="ORF">Dsin_014541</name>
</gene>
<dbReference type="AlphaFoldDB" id="A0AAE0ALY7"/>
<evidence type="ECO:0000313" key="2">
    <source>
        <dbReference type="Proteomes" id="UP001281410"/>
    </source>
</evidence>
<proteinExistence type="predicted"/>
<reference evidence="1" key="1">
    <citation type="journal article" date="2023" name="Plant J.">
        <title>Genome sequences and population genomics provide insights into the demographic history, inbreeding, and mutation load of two 'living fossil' tree species of Dipteronia.</title>
        <authorList>
            <person name="Feng Y."/>
            <person name="Comes H.P."/>
            <person name="Chen J."/>
            <person name="Zhu S."/>
            <person name="Lu R."/>
            <person name="Zhang X."/>
            <person name="Li P."/>
            <person name="Qiu J."/>
            <person name="Olsen K.M."/>
            <person name="Qiu Y."/>
        </authorList>
    </citation>
    <scope>NUCLEOTIDE SEQUENCE</scope>
    <source>
        <strain evidence="1">NBL</strain>
    </source>
</reference>
<organism evidence="1 2">
    <name type="scientific">Dipteronia sinensis</name>
    <dbReference type="NCBI Taxonomy" id="43782"/>
    <lineage>
        <taxon>Eukaryota</taxon>
        <taxon>Viridiplantae</taxon>
        <taxon>Streptophyta</taxon>
        <taxon>Embryophyta</taxon>
        <taxon>Tracheophyta</taxon>
        <taxon>Spermatophyta</taxon>
        <taxon>Magnoliopsida</taxon>
        <taxon>eudicotyledons</taxon>
        <taxon>Gunneridae</taxon>
        <taxon>Pentapetalae</taxon>
        <taxon>rosids</taxon>
        <taxon>malvids</taxon>
        <taxon>Sapindales</taxon>
        <taxon>Sapindaceae</taxon>
        <taxon>Hippocastanoideae</taxon>
        <taxon>Acereae</taxon>
        <taxon>Dipteronia</taxon>
    </lineage>
</organism>
<dbReference type="Proteomes" id="UP001281410">
    <property type="component" value="Unassembled WGS sequence"/>
</dbReference>
<accession>A0AAE0ALY7</accession>
<name>A0AAE0ALY7_9ROSI</name>
<sequence>MEYLKPLNFYEEIFMDILIKRDYLKPGRLLGLDVSEVCVVGRVRLEEQNCCAFKISEHNLVGFVVALNMVDLWCTAYHHKDIGDLA</sequence>